<dbReference type="InterPro" id="IPR039261">
    <property type="entry name" value="FNR_nucleotide-bd"/>
</dbReference>
<dbReference type="OrthoDB" id="9789468at2"/>
<dbReference type="Proteomes" id="UP000245391">
    <property type="component" value="Unassembled WGS sequence"/>
</dbReference>
<dbReference type="SUPFAM" id="SSF54292">
    <property type="entry name" value="2Fe-2S ferredoxin-like"/>
    <property type="match status" value="1"/>
</dbReference>
<dbReference type="InterPro" id="IPR001041">
    <property type="entry name" value="2Fe-2S_ferredoxin-type"/>
</dbReference>
<dbReference type="SUPFAM" id="SSF63380">
    <property type="entry name" value="Riboflavin synthase domain-like"/>
    <property type="match status" value="1"/>
</dbReference>
<dbReference type="Pfam" id="PF00970">
    <property type="entry name" value="FAD_binding_6"/>
    <property type="match status" value="1"/>
</dbReference>
<dbReference type="InterPro" id="IPR006058">
    <property type="entry name" value="2Fe2S_fd_BS"/>
</dbReference>
<name>A0A317F3S8_9SPHI</name>
<dbReference type="InterPro" id="IPR008333">
    <property type="entry name" value="Cbr1-like_FAD-bd_dom"/>
</dbReference>
<dbReference type="GO" id="GO:0016491">
    <property type="term" value="F:oxidoreductase activity"/>
    <property type="evidence" value="ECO:0007669"/>
    <property type="project" value="InterPro"/>
</dbReference>
<comment type="caution">
    <text evidence="3">The sequence shown here is derived from an EMBL/GenBank/DDBJ whole genome shotgun (WGS) entry which is preliminary data.</text>
</comment>
<evidence type="ECO:0008006" key="5">
    <source>
        <dbReference type="Google" id="ProtNLM"/>
    </source>
</evidence>
<dbReference type="GO" id="GO:0051537">
    <property type="term" value="F:2 iron, 2 sulfur cluster binding"/>
    <property type="evidence" value="ECO:0007669"/>
    <property type="project" value="InterPro"/>
</dbReference>
<organism evidence="3 4">
    <name type="scientific">Pedobacter paludis</name>
    <dbReference type="NCBI Taxonomy" id="2203212"/>
    <lineage>
        <taxon>Bacteria</taxon>
        <taxon>Pseudomonadati</taxon>
        <taxon>Bacteroidota</taxon>
        <taxon>Sphingobacteriia</taxon>
        <taxon>Sphingobacteriales</taxon>
        <taxon>Sphingobacteriaceae</taxon>
        <taxon>Pedobacter</taxon>
    </lineage>
</organism>
<dbReference type="PROSITE" id="PS00197">
    <property type="entry name" value="2FE2S_FER_1"/>
    <property type="match status" value="1"/>
</dbReference>
<feature type="domain" description="FAD-binding FR-type" evidence="2">
    <location>
        <begin position="1"/>
        <end position="104"/>
    </location>
</feature>
<dbReference type="PANTHER" id="PTHR47354:SF5">
    <property type="entry name" value="PROTEIN RFBI"/>
    <property type="match status" value="1"/>
</dbReference>
<evidence type="ECO:0000313" key="4">
    <source>
        <dbReference type="Proteomes" id="UP000245391"/>
    </source>
</evidence>
<dbReference type="RefSeq" id="WP_109929154.1">
    <property type="nucleotide sequence ID" value="NZ_QGNY01000002.1"/>
</dbReference>
<sequence length="344" mass="39118">MTTYTLKIIRIKQETPNVVTLSFKQPALKKIKYLAGQYLTLIFRINGRRYIRPYSFSSAPGIDELLEITVKRVPNGIVSNHIVDMVKVNDSIEVMEPMGDFIFQNNETLTDVYLWGVGSGITPLFSLIKYILWSNTFLKVHLMYGSKNYENTIFKNQIEHLLSIYSDRFILQHFHTEVYVGDKNPDVIEGRIDQVKALKMLSENPVIGKSSHYICGPLGLKESVKQALDHSGVVKSLIFSEDFELIKNPADFVDIQSQTVRLNFQNQEYNLEVVKGKSILEAALDTNIELPYSCQTGNCSTCKGKIVEGKTRMIGLVKERTDLQETETLLCCTYPLTENIIITI</sequence>
<dbReference type="InterPro" id="IPR050415">
    <property type="entry name" value="MRET"/>
</dbReference>
<reference evidence="4" key="1">
    <citation type="submission" date="2018-05" db="EMBL/GenBank/DDBJ databases">
        <title>Pedobacter paludis sp. nov., isolated from wetland soil.</title>
        <authorList>
            <person name="Zhang Y."/>
        </authorList>
    </citation>
    <scope>NUCLEOTIDE SEQUENCE [LARGE SCALE GENOMIC DNA]</scope>
    <source>
        <strain evidence="4">R-8</strain>
    </source>
</reference>
<dbReference type="InterPro" id="IPR001433">
    <property type="entry name" value="OxRdtase_FAD/NAD-bd"/>
</dbReference>
<evidence type="ECO:0000259" key="1">
    <source>
        <dbReference type="PROSITE" id="PS51085"/>
    </source>
</evidence>
<dbReference type="InterPro" id="IPR012675">
    <property type="entry name" value="Beta-grasp_dom_sf"/>
</dbReference>
<dbReference type="InterPro" id="IPR036010">
    <property type="entry name" value="2Fe-2S_ferredoxin-like_sf"/>
</dbReference>
<dbReference type="CDD" id="cd00207">
    <property type="entry name" value="fer2"/>
    <property type="match status" value="1"/>
</dbReference>
<proteinExistence type="predicted"/>
<feature type="domain" description="2Fe-2S ferredoxin-type" evidence="1">
    <location>
        <begin position="258"/>
        <end position="344"/>
    </location>
</feature>
<dbReference type="PANTHER" id="PTHR47354">
    <property type="entry name" value="NADH OXIDOREDUCTASE HCR"/>
    <property type="match status" value="1"/>
</dbReference>
<dbReference type="PROSITE" id="PS51384">
    <property type="entry name" value="FAD_FR"/>
    <property type="match status" value="1"/>
</dbReference>
<evidence type="ECO:0000313" key="3">
    <source>
        <dbReference type="EMBL" id="PWS32993.1"/>
    </source>
</evidence>
<dbReference type="Pfam" id="PF00175">
    <property type="entry name" value="NAD_binding_1"/>
    <property type="match status" value="1"/>
</dbReference>
<dbReference type="Gene3D" id="2.40.30.10">
    <property type="entry name" value="Translation factors"/>
    <property type="match status" value="1"/>
</dbReference>
<dbReference type="EMBL" id="QGNY01000002">
    <property type="protein sequence ID" value="PWS32993.1"/>
    <property type="molecule type" value="Genomic_DNA"/>
</dbReference>
<accession>A0A317F3S8</accession>
<dbReference type="AlphaFoldDB" id="A0A317F3S8"/>
<gene>
    <name evidence="3" type="ORF">DF947_07965</name>
</gene>
<dbReference type="InterPro" id="IPR017927">
    <property type="entry name" value="FAD-bd_FR_type"/>
</dbReference>
<dbReference type="Gene3D" id="3.40.50.80">
    <property type="entry name" value="Nucleotide-binding domain of ferredoxin-NADP reductase (FNR) module"/>
    <property type="match status" value="1"/>
</dbReference>
<dbReference type="PROSITE" id="PS51085">
    <property type="entry name" value="2FE2S_FER_2"/>
    <property type="match status" value="1"/>
</dbReference>
<dbReference type="SUPFAM" id="SSF52343">
    <property type="entry name" value="Ferredoxin reductase-like, C-terminal NADP-linked domain"/>
    <property type="match status" value="1"/>
</dbReference>
<protein>
    <recommendedName>
        <fullName evidence="5">Oxidoreductase</fullName>
    </recommendedName>
</protein>
<keyword evidence="4" id="KW-1185">Reference proteome</keyword>
<evidence type="ECO:0000259" key="2">
    <source>
        <dbReference type="PROSITE" id="PS51384"/>
    </source>
</evidence>
<dbReference type="Gene3D" id="3.10.20.30">
    <property type="match status" value="1"/>
</dbReference>
<dbReference type="InterPro" id="IPR017938">
    <property type="entry name" value="Riboflavin_synthase-like_b-brl"/>
</dbReference>
<dbReference type="Pfam" id="PF00111">
    <property type="entry name" value="Fer2"/>
    <property type="match status" value="1"/>
</dbReference>